<feature type="transmembrane region" description="Helical" evidence="5">
    <location>
        <begin position="323"/>
        <end position="344"/>
    </location>
</feature>
<evidence type="ECO:0000313" key="9">
    <source>
        <dbReference type="Proteomes" id="UP000029121"/>
    </source>
</evidence>
<dbReference type="PANTHER" id="PTHR21576">
    <property type="entry name" value="UNCHARACTERIZED NODULIN-LIKE PROTEIN"/>
    <property type="match status" value="1"/>
</dbReference>
<dbReference type="AlphaFoldDB" id="R0GMN1"/>
<evidence type="ECO:0000256" key="5">
    <source>
        <dbReference type="SAM" id="Phobius"/>
    </source>
</evidence>
<keyword evidence="4 5" id="KW-0472">Membrane</keyword>
<dbReference type="InterPro" id="IPR010658">
    <property type="entry name" value="Nodulin-like"/>
</dbReference>
<evidence type="ECO:0000313" key="8">
    <source>
        <dbReference type="EMBL" id="EOA18159.1"/>
    </source>
</evidence>
<dbReference type="SUPFAM" id="SSF103473">
    <property type="entry name" value="MFS general substrate transporter"/>
    <property type="match status" value="1"/>
</dbReference>
<sequence>WLPAIVSFAFLRTIRLMKVTRQTNELKVLYNFLYISLGLATFLMVVIITNKLSGFTHSEFRGSVAVMMVLLLLPIIVVVLEEKTLWTEKQVALNNPAPVNIVTEKSNLQDSSEVKEEDEVSSDKEEEEERVRTALFSIDMLILFLATICGVGGTLTAIDNLGQIGSSFGYPKRSVSTFVSLVSIWNYYGRVVSGVVSEIFLIKYKFPRPLMLTMVLLLSCAGHLLIAFNVPGGLYVASVIIGFCCGAQLPLILAIISEVFGLKYYATLYNFGSLATPIGSYLLKVWVAGYLYDVEAAKQNKALGNTSTDGKDLNCIGTSNFKLSFIIITAITLFGALVSMVLVIRTKKFYKSDIKKRFREKTLTAEMEVAAPARARSTVADA</sequence>
<dbReference type="GO" id="GO:0016020">
    <property type="term" value="C:membrane"/>
    <property type="evidence" value="ECO:0007669"/>
    <property type="project" value="UniProtKB-SubCell"/>
</dbReference>
<dbReference type="PANTHER" id="PTHR21576:SF84">
    <property type="entry name" value="FAMILY PROTEIN, PUTATIVE, EXPRESSED-RELATED"/>
    <property type="match status" value="1"/>
</dbReference>
<feature type="transmembrane region" description="Helical" evidence="5">
    <location>
        <begin position="268"/>
        <end position="292"/>
    </location>
</feature>
<dbReference type="Proteomes" id="UP000029121">
    <property type="component" value="Unassembled WGS sequence"/>
</dbReference>
<dbReference type="OrthoDB" id="410267at2759"/>
<feature type="transmembrane region" description="Helical" evidence="5">
    <location>
        <begin position="28"/>
        <end position="48"/>
    </location>
</feature>
<organism evidence="8 9">
    <name type="scientific">Capsella rubella</name>
    <dbReference type="NCBI Taxonomy" id="81985"/>
    <lineage>
        <taxon>Eukaryota</taxon>
        <taxon>Viridiplantae</taxon>
        <taxon>Streptophyta</taxon>
        <taxon>Embryophyta</taxon>
        <taxon>Tracheophyta</taxon>
        <taxon>Spermatophyta</taxon>
        <taxon>Magnoliopsida</taxon>
        <taxon>eudicotyledons</taxon>
        <taxon>Gunneridae</taxon>
        <taxon>Pentapetalae</taxon>
        <taxon>rosids</taxon>
        <taxon>malvids</taxon>
        <taxon>Brassicales</taxon>
        <taxon>Brassicaceae</taxon>
        <taxon>Camelineae</taxon>
        <taxon>Capsella</taxon>
    </lineage>
</organism>
<dbReference type="EMBL" id="KB870811">
    <property type="protein sequence ID" value="EOA18159.1"/>
    <property type="molecule type" value="Genomic_DNA"/>
</dbReference>
<evidence type="ECO:0000256" key="3">
    <source>
        <dbReference type="ARBA" id="ARBA00022989"/>
    </source>
</evidence>
<dbReference type="InterPro" id="IPR036259">
    <property type="entry name" value="MFS_trans_sf"/>
</dbReference>
<dbReference type="KEGG" id="crb:17877970"/>
<comment type="subcellular location">
    <subcellularLocation>
        <location evidence="1">Membrane</location>
        <topology evidence="1">Multi-pass membrane protein</topology>
    </subcellularLocation>
</comment>
<dbReference type="InterPro" id="IPR056555">
    <property type="entry name" value="NFD4_C"/>
</dbReference>
<dbReference type="Pfam" id="PF23262">
    <property type="entry name" value="NFD4_C"/>
    <property type="match status" value="1"/>
</dbReference>
<feature type="transmembrane region" description="Helical" evidence="5">
    <location>
        <begin position="209"/>
        <end position="228"/>
    </location>
</feature>
<accession>R0GMN1</accession>
<evidence type="ECO:0000256" key="1">
    <source>
        <dbReference type="ARBA" id="ARBA00004141"/>
    </source>
</evidence>
<feature type="transmembrane region" description="Helical" evidence="5">
    <location>
        <begin position="234"/>
        <end position="256"/>
    </location>
</feature>
<reference evidence="9" key="1">
    <citation type="journal article" date="2013" name="Nat. Genet.">
        <title>The Capsella rubella genome and the genomic consequences of rapid mating system evolution.</title>
        <authorList>
            <person name="Slotte T."/>
            <person name="Hazzouri K.M."/>
            <person name="Agren J.A."/>
            <person name="Koenig D."/>
            <person name="Maumus F."/>
            <person name="Guo Y.L."/>
            <person name="Steige K."/>
            <person name="Platts A.E."/>
            <person name="Escobar J.S."/>
            <person name="Newman L.K."/>
            <person name="Wang W."/>
            <person name="Mandakova T."/>
            <person name="Vello E."/>
            <person name="Smith L.M."/>
            <person name="Henz S.R."/>
            <person name="Steffen J."/>
            <person name="Takuno S."/>
            <person name="Brandvain Y."/>
            <person name="Coop G."/>
            <person name="Andolfatto P."/>
            <person name="Hu T.T."/>
            <person name="Blanchette M."/>
            <person name="Clark R.M."/>
            <person name="Quesneville H."/>
            <person name="Nordborg M."/>
            <person name="Gaut B.S."/>
            <person name="Lysak M.A."/>
            <person name="Jenkins J."/>
            <person name="Grimwood J."/>
            <person name="Chapman J."/>
            <person name="Prochnik S."/>
            <person name="Shu S."/>
            <person name="Rokhsar D."/>
            <person name="Schmutz J."/>
            <person name="Weigel D."/>
            <person name="Wright S.I."/>
        </authorList>
    </citation>
    <scope>NUCLEOTIDE SEQUENCE [LARGE SCALE GENOMIC DNA]</scope>
    <source>
        <strain evidence="9">cv. Monte Gargano</strain>
    </source>
</reference>
<evidence type="ECO:0000259" key="7">
    <source>
        <dbReference type="Pfam" id="PF23262"/>
    </source>
</evidence>
<feature type="transmembrane region" description="Helical" evidence="5">
    <location>
        <begin position="178"/>
        <end position="202"/>
    </location>
</feature>
<evidence type="ECO:0000259" key="6">
    <source>
        <dbReference type="Pfam" id="PF06813"/>
    </source>
</evidence>
<keyword evidence="3 5" id="KW-1133">Transmembrane helix</keyword>
<dbReference type="STRING" id="81985.R0GMN1"/>
<dbReference type="eggNOG" id="ENOG502QRB8">
    <property type="taxonomic scope" value="Eukaryota"/>
</dbReference>
<feature type="non-terminal residue" evidence="8">
    <location>
        <position position="1"/>
    </location>
</feature>
<feature type="domain" description="NFD4 C-terminal" evidence="7">
    <location>
        <begin position="127"/>
        <end position="350"/>
    </location>
</feature>
<keyword evidence="2 5" id="KW-0812">Transmembrane</keyword>
<evidence type="ECO:0000256" key="4">
    <source>
        <dbReference type="ARBA" id="ARBA00023136"/>
    </source>
</evidence>
<feature type="transmembrane region" description="Helical" evidence="5">
    <location>
        <begin position="60"/>
        <end position="80"/>
    </location>
</feature>
<dbReference type="Gene3D" id="1.20.1250.20">
    <property type="entry name" value="MFS general substrate transporter like domains"/>
    <property type="match status" value="1"/>
</dbReference>
<feature type="domain" description="Nodulin-like" evidence="6">
    <location>
        <begin position="1"/>
        <end position="79"/>
    </location>
</feature>
<dbReference type="FunFam" id="1.20.1250.20:FF:000446">
    <property type="entry name" value="Nodulin family protein"/>
    <property type="match status" value="1"/>
</dbReference>
<gene>
    <name evidence="8" type="ORF">CARUB_v10006632mg</name>
</gene>
<dbReference type="Pfam" id="PF06813">
    <property type="entry name" value="Nodulin-like"/>
    <property type="match status" value="1"/>
</dbReference>
<name>R0GMN1_9BRAS</name>
<feature type="transmembrane region" description="Helical" evidence="5">
    <location>
        <begin position="134"/>
        <end position="158"/>
    </location>
</feature>
<keyword evidence="9" id="KW-1185">Reference proteome</keyword>
<evidence type="ECO:0000256" key="2">
    <source>
        <dbReference type="ARBA" id="ARBA00022692"/>
    </source>
</evidence>
<proteinExistence type="predicted"/>
<protein>
    <submittedName>
        <fullName evidence="8">Uncharacterized protein</fullName>
    </submittedName>
</protein>